<evidence type="ECO:0000313" key="5">
    <source>
        <dbReference type="Proteomes" id="UP000272010"/>
    </source>
</evidence>
<dbReference type="FunFam" id="3.40.50.720:FF:000084">
    <property type="entry name" value="Short-chain dehydrogenase reductase"/>
    <property type="match status" value="1"/>
</dbReference>
<sequence>MTGTMTGTKPGTMLVTGGSRGIGRAVALMAAERGWDIALNWRGDRAAAEETAARIRDLGRRVVVSQGDVSVEADVIRVFDEAEAAFGRLDAVVVNAGIAAPAMRLAEMGLDRIERVIRVNVTGALLTCREAARRMGRTGEPTASITIIGSAASRLGGGGQYVDYAASKAAVEALTNGLSKELAGDGIRVNLIRPGLIETDIHAEIGDPDRPRKLARSVPMGRPGSAEEVAEGVVWLASPQAGYVTGAILDIAGGR</sequence>
<dbReference type="EMBL" id="CP031078">
    <property type="protein sequence ID" value="AYF02530.1"/>
    <property type="molecule type" value="Genomic_DNA"/>
</dbReference>
<dbReference type="SMART" id="SM00822">
    <property type="entry name" value="PKS_KR"/>
    <property type="match status" value="1"/>
</dbReference>
<evidence type="ECO:0000256" key="2">
    <source>
        <dbReference type="ARBA" id="ARBA00023002"/>
    </source>
</evidence>
<dbReference type="PANTHER" id="PTHR48107">
    <property type="entry name" value="NADPH-DEPENDENT ALDEHYDE REDUCTASE-LIKE PROTEIN, CHLOROPLASTIC-RELATED"/>
    <property type="match status" value="1"/>
</dbReference>
<dbReference type="InterPro" id="IPR002347">
    <property type="entry name" value="SDR_fam"/>
</dbReference>
<dbReference type="PRINTS" id="PR00080">
    <property type="entry name" value="SDRFAMILY"/>
</dbReference>
<name>A0A386UQW9_9RHOB</name>
<dbReference type="AlphaFoldDB" id="A0A386UQW9"/>
<dbReference type="RefSeq" id="WP_233577671.1">
    <property type="nucleotide sequence ID" value="NZ_CP031078.1"/>
</dbReference>
<dbReference type="PRINTS" id="PR00081">
    <property type="entry name" value="GDHRDH"/>
</dbReference>
<comment type="similarity">
    <text evidence="1">Belongs to the short-chain dehydrogenases/reductases (SDR) family.</text>
</comment>
<protein>
    <submittedName>
        <fullName evidence="4">SDR family NAD(P)-dependent oxidoreductase</fullName>
    </submittedName>
</protein>
<dbReference type="CDD" id="cd05233">
    <property type="entry name" value="SDR_c"/>
    <property type="match status" value="1"/>
</dbReference>
<dbReference type="Pfam" id="PF13561">
    <property type="entry name" value="adh_short_C2"/>
    <property type="match status" value="1"/>
</dbReference>
<dbReference type="GO" id="GO:0016614">
    <property type="term" value="F:oxidoreductase activity, acting on CH-OH group of donors"/>
    <property type="evidence" value="ECO:0007669"/>
    <property type="project" value="UniProtKB-ARBA"/>
</dbReference>
<gene>
    <name evidence="4" type="ORF">PY32053_02942</name>
</gene>
<evidence type="ECO:0000256" key="1">
    <source>
        <dbReference type="ARBA" id="ARBA00006484"/>
    </source>
</evidence>
<dbReference type="Proteomes" id="UP000272010">
    <property type="component" value="Chromosome"/>
</dbReference>
<accession>A0A386UQW9</accession>
<organism evidence="4 5">
    <name type="scientific">Paracoccus yeei</name>
    <dbReference type="NCBI Taxonomy" id="147645"/>
    <lineage>
        <taxon>Bacteria</taxon>
        <taxon>Pseudomonadati</taxon>
        <taxon>Pseudomonadota</taxon>
        <taxon>Alphaproteobacteria</taxon>
        <taxon>Rhodobacterales</taxon>
        <taxon>Paracoccaceae</taxon>
        <taxon>Paracoccus</taxon>
    </lineage>
</organism>
<dbReference type="InterPro" id="IPR057326">
    <property type="entry name" value="KR_dom"/>
</dbReference>
<dbReference type="SUPFAM" id="SSF51735">
    <property type="entry name" value="NAD(P)-binding Rossmann-fold domains"/>
    <property type="match status" value="1"/>
</dbReference>
<dbReference type="Gene3D" id="3.40.50.720">
    <property type="entry name" value="NAD(P)-binding Rossmann-like Domain"/>
    <property type="match status" value="1"/>
</dbReference>
<dbReference type="InterPro" id="IPR036291">
    <property type="entry name" value="NAD(P)-bd_dom_sf"/>
</dbReference>
<evidence type="ECO:0000313" key="4">
    <source>
        <dbReference type="EMBL" id="AYF02530.1"/>
    </source>
</evidence>
<dbReference type="PANTHER" id="PTHR48107:SF7">
    <property type="entry name" value="RE15974P"/>
    <property type="match status" value="1"/>
</dbReference>
<feature type="domain" description="Ketoreductase" evidence="3">
    <location>
        <begin position="11"/>
        <end position="195"/>
    </location>
</feature>
<proteinExistence type="inferred from homology"/>
<dbReference type="InterPro" id="IPR020904">
    <property type="entry name" value="Sc_DH/Rdtase_CS"/>
</dbReference>
<evidence type="ECO:0000259" key="3">
    <source>
        <dbReference type="SMART" id="SM00822"/>
    </source>
</evidence>
<reference evidence="5" key="1">
    <citation type="submission" date="2018-07" db="EMBL/GenBank/DDBJ databases">
        <title>Genome Structure of the Opportunistic Pathogen Paracoccus yeei (Alphaproteobacteria) and Identification of Putative Virulence Factors.</title>
        <authorList>
            <person name="Lasek R."/>
            <person name="Szuplewska M."/>
            <person name="Mitura M."/>
            <person name="Decewicz P."/>
            <person name="Chmielowska C."/>
            <person name="Pawlot A."/>
            <person name="Sentkowska D."/>
            <person name="Czarnecki J."/>
            <person name="Bartosik D."/>
        </authorList>
    </citation>
    <scope>NUCLEOTIDE SEQUENCE [LARGE SCALE GENOMIC DNA]</scope>
    <source>
        <strain evidence="5">CCUG 32053</strain>
    </source>
</reference>
<keyword evidence="2" id="KW-0560">Oxidoreductase</keyword>
<dbReference type="PROSITE" id="PS00061">
    <property type="entry name" value="ADH_SHORT"/>
    <property type="match status" value="1"/>
</dbReference>